<dbReference type="PANTHER" id="PTHR30093:SF2">
    <property type="entry name" value="TYPE II SECRETION SYSTEM PROTEIN H"/>
    <property type="match status" value="1"/>
</dbReference>
<dbReference type="InterPro" id="IPR045584">
    <property type="entry name" value="Pilin-like"/>
</dbReference>
<gene>
    <name evidence="4" type="ORF">CEN46_23480</name>
</gene>
<dbReference type="SUPFAM" id="SSF54523">
    <property type="entry name" value="Pili subunits"/>
    <property type="match status" value="1"/>
</dbReference>
<dbReference type="AlphaFoldDB" id="A0A2N6L6F0"/>
<organism evidence="4 5">
    <name type="scientific">Fischerella thermalis CCMEE 5318</name>
    <dbReference type="NCBI Taxonomy" id="2019666"/>
    <lineage>
        <taxon>Bacteria</taxon>
        <taxon>Bacillati</taxon>
        <taxon>Cyanobacteriota</taxon>
        <taxon>Cyanophyceae</taxon>
        <taxon>Nostocales</taxon>
        <taxon>Hapalosiphonaceae</taxon>
        <taxon>Fischerella</taxon>
    </lineage>
</organism>
<protein>
    <recommendedName>
        <fullName evidence="3">DUF1559 domain-containing protein</fullName>
    </recommendedName>
</protein>
<evidence type="ECO:0000259" key="3">
    <source>
        <dbReference type="Pfam" id="PF07596"/>
    </source>
</evidence>
<keyword evidence="2" id="KW-1133">Transmembrane helix</keyword>
<keyword evidence="2" id="KW-0812">Transmembrane</keyword>
<dbReference type="PRINTS" id="PR00813">
    <property type="entry name" value="BCTERIALGSPG"/>
</dbReference>
<evidence type="ECO:0000313" key="5">
    <source>
        <dbReference type="Proteomes" id="UP000235081"/>
    </source>
</evidence>
<dbReference type="NCBIfam" id="TIGR02532">
    <property type="entry name" value="IV_pilin_GFxxxE"/>
    <property type="match status" value="1"/>
</dbReference>
<sequence>MHRRKGFTLIELLVVIAIIAILAAILFPVFAEARENARKTQCLSNMKQLMTGFQMYNTDYEQMPYWLWYNRGDGIWISWMEMIHPYIKNQQIFLCPSGPTNREAYTTGCTGAPARVVSHYTWMAWGYFEYWNWFGTIMFAGFPVPCKSTDPVTGSLCANNCPANRPWSACVTMDRVSSPANSALLIEGYFVSYFTPLAEQTTKFGSACTTGMDPDEDNKNINRHRKGGNVGFVDGHARWMPNRMLHRDNSLQYNYQGTMYPLGRYFQVQN</sequence>
<dbReference type="EMBL" id="NMQE01000810">
    <property type="protein sequence ID" value="PMB17459.1"/>
    <property type="molecule type" value="Genomic_DNA"/>
</dbReference>
<dbReference type="NCBIfam" id="TIGR04294">
    <property type="entry name" value="pre_pil_HX9DG"/>
    <property type="match status" value="1"/>
</dbReference>
<dbReference type="Proteomes" id="UP000235081">
    <property type="component" value="Unassembled WGS sequence"/>
</dbReference>
<dbReference type="Gene3D" id="3.30.700.10">
    <property type="entry name" value="Glycoprotein, Type 4 Pilin"/>
    <property type="match status" value="1"/>
</dbReference>
<evidence type="ECO:0000256" key="1">
    <source>
        <dbReference type="ARBA" id="ARBA00022481"/>
    </source>
</evidence>
<feature type="domain" description="DUF1559" evidence="3">
    <location>
        <begin position="32"/>
        <end position="92"/>
    </location>
</feature>
<evidence type="ECO:0000313" key="4">
    <source>
        <dbReference type="EMBL" id="PMB17459.1"/>
    </source>
</evidence>
<evidence type="ECO:0000256" key="2">
    <source>
        <dbReference type="SAM" id="Phobius"/>
    </source>
</evidence>
<dbReference type="InterPro" id="IPR027558">
    <property type="entry name" value="Pre_pil_HX9DG_C"/>
</dbReference>
<dbReference type="InterPro" id="IPR011453">
    <property type="entry name" value="DUF1559"/>
</dbReference>
<dbReference type="GO" id="GO:0015627">
    <property type="term" value="C:type II protein secretion system complex"/>
    <property type="evidence" value="ECO:0007669"/>
    <property type="project" value="InterPro"/>
</dbReference>
<dbReference type="PROSITE" id="PS00409">
    <property type="entry name" value="PROKAR_NTER_METHYL"/>
    <property type="match status" value="1"/>
</dbReference>
<dbReference type="GO" id="GO:0015628">
    <property type="term" value="P:protein secretion by the type II secretion system"/>
    <property type="evidence" value="ECO:0007669"/>
    <property type="project" value="InterPro"/>
</dbReference>
<comment type="caution">
    <text evidence="4">The sequence shown here is derived from an EMBL/GenBank/DDBJ whole genome shotgun (WGS) entry which is preliminary data.</text>
</comment>
<name>A0A2N6L6F0_9CYAN</name>
<proteinExistence type="predicted"/>
<reference evidence="4 5" key="1">
    <citation type="submission" date="2017-07" db="EMBL/GenBank/DDBJ databases">
        <title>Genomes of Fischerella (Mastigocladus) sp. strains.</title>
        <authorList>
            <person name="Miller S.R."/>
        </authorList>
    </citation>
    <scope>NUCLEOTIDE SEQUENCE [LARGE SCALE GENOMIC DNA]</scope>
    <source>
        <strain evidence="4 5">CCMEE 5318</strain>
    </source>
</reference>
<feature type="transmembrane region" description="Helical" evidence="2">
    <location>
        <begin position="12"/>
        <end position="31"/>
    </location>
</feature>
<dbReference type="PANTHER" id="PTHR30093">
    <property type="entry name" value="GENERAL SECRETION PATHWAY PROTEIN G"/>
    <property type="match status" value="1"/>
</dbReference>
<accession>A0A2N6L6F0</accession>
<keyword evidence="1" id="KW-0488">Methylation</keyword>
<dbReference type="InterPro" id="IPR012902">
    <property type="entry name" value="N_methyl_site"/>
</dbReference>
<dbReference type="Pfam" id="PF07963">
    <property type="entry name" value="N_methyl"/>
    <property type="match status" value="1"/>
</dbReference>
<dbReference type="InterPro" id="IPR000983">
    <property type="entry name" value="Bac_GSPG_pilin"/>
</dbReference>
<keyword evidence="2" id="KW-0472">Membrane</keyword>
<dbReference type="Pfam" id="PF07596">
    <property type="entry name" value="SBP_bac_10"/>
    <property type="match status" value="1"/>
</dbReference>